<organism evidence="3 4">
    <name type="scientific">Amycolatopsis panacis</name>
    <dbReference type="NCBI Taxonomy" id="2340917"/>
    <lineage>
        <taxon>Bacteria</taxon>
        <taxon>Bacillati</taxon>
        <taxon>Actinomycetota</taxon>
        <taxon>Actinomycetes</taxon>
        <taxon>Pseudonocardiales</taxon>
        <taxon>Pseudonocardiaceae</taxon>
        <taxon>Amycolatopsis</taxon>
    </lineage>
</organism>
<dbReference type="OrthoDB" id="3622273at2"/>
<evidence type="ECO:0008006" key="5">
    <source>
        <dbReference type="Google" id="ProtNLM"/>
    </source>
</evidence>
<keyword evidence="2" id="KW-1133">Transmembrane helix</keyword>
<dbReference type="RefSeq" id="WP_120022974.1">
    <property type="nucleotide sequence ID" value="NZ_QZFV01000068.1"/>
</dbReference>
<evidence type="ECO:0000313" key="3">
    <source>
        <dbReference type="EMBL" id="RJQ87450.1"/>
    </source>
</evidence>
<keyword evidence="2" id="KW-0812">Transmembrane</keyword>
<feature type="transmembrane region" description="Helical" evidence="2">
    <location>
        <begin position="26"/>
        <end position="44"/>
    </location>
</feature>
<feature type="compositionally biased region" description="Low complexity" evidence="1">
    <location>
        <begin position="173"/>
        <end position="183"/>
    </location>
</feature>
<comment type="caution">
    <text evidence="3">The sequence shown here is derived from an EMBL/GenBank/DDBJ whole genome shotgun (WGS) entry which is preliminary data.</text>
</comment>
<evidence type="ECO:0000256" key="2">
    <source>
        <dbReference type="SAM" id="Phobius"/>
    </source>
</evidence>
<proteinExistence type="predicted"/>
<protein>
    <recommendedName>
        <fullName evidence="5">PH domain-containing protein</fullName>
    </recommendedName>
</protein>
<keyword evidence="4" id="KW-1185">Reference proteome</keyword>
<name>A0A419I704_9PSEU</name>
<keyword evidence="2" id="KW-0472">Membrane</keyword>
<dbReference type="AlphaFoldDB" id="A0A419I704"/>
<gene>
    <name evidence="3" type="ORF">D5S19_09440</name>
</gene>
<dbReference type="Proteomes" id="UP000285112">
    <property type="component" value="Unassembled WGS sequence"/>
</dbReference>
<dbReference type="EMBL" id="QZFV01000068">
    <property type="protein sequence ID" value="RJQ87450.1"/>
    <property type="molecule type" value="Genomic_DNA"/>
</dbReference>
<evidence type="ECO:0000256" key="1">
    <source>
        <dbReference type="SAM" id="MobiDB-lite"/>
    </source>
</evidence>
<feature type="region of interest" description="Disordered" evidence="1">
    <location>
        <begin position="173"/>
        <end position="195"/>
    </location>
</feature>
<accession>A0A419I704</accession>
<evidence type="ECO:0000313" key="4">
    <source>
        <dbReference type="Proteomes" id="UP000285112"/>
    </source>
</evidence>
<reference evidence="3 4" key="1">
    <citation type="submission" date="2018-09" db="EMBL/GenBank/DDBJ databases">
        <title>YIM PH 21725 draft genome.</title>
        <authorList>
            <person name="Miao C."/>
        </authorList>
    </citation>
    <scope>NUCLEOTIDE SEQUENCE [LARGE SCALE GENOMIC DNA]</scope>
    <source>
        <strain evidence="4">YIM PH21725</strain>
    </source>
</reference>
<sequence>MYPLAEGEQLLWSGRPQRYVRRYRDYHYYLSVAILLLGGVVLTARFDLQLWNLLGWGVVLGLLIGTACERNRDRRAFVAATTYLVTDRRLIFVSQGEPGIEFRWIGLADLRPPRVQGHGDGVGTIDFHPTALEWLKDQGYRSRPAWVPILPELMAVPDAAQVAALITRNGADAAAAVSQGSGSQRPEGQDSRPDA</sequence>
<feature type="transmembrane region" description="Helical" evidence="2">
    <location>
        <begin position="50"/>
        <end position="68"/>
    </location>
</feature>